<keyword evidence="2" id="KW-1185">Reference proteome</keyword>
<organism evidence="1 2">
    <name type="scientific">Zalaria obscura</name>
    <dbReference type="NCBI Taxonomy" id="2024903"/>
    <lineage>
        <taxon>Eukaryota</taxon>
        <taxon>Fungi</taxon>
        <taxon>Dikarya</taxon>
        <taxon>Ascomycota</taxon>
        <taxon>Pezizomycotina</taxon>
        <taxon>Dothideomycetes</taxon>
        <taxon>Dothideomycetidae</taxon>
        <taxon>Dothideales</taxon>
        <taxon>Zalariaceae</taxon>
        <taxon>Zalaria</taxon>
    </lineage>
</organism>
<gene>
    <name evidence="1" type="ORF">M8818_005267</name>
</gene>
<sequence>MVYSKCLSADHLTRSSVFDRGMMCGMGDSCAIGESLRTGERMGGIGRVGGSEIRKTLLSPKAPGGPQEELGERMRVVNWSASDLMMLQGYGAAPGSRCATPWVMSSPDFAPPAATTHTAFVLERRMAVGMEWAETTIGGTRQRGQRIKGQRSLKDPRVEWPRTASL</sequence>
<evidence type="ECO:0000313" key="2">
    <source>
        <dbReference type="Proteomes" id="UP001320706"/>
    </source>
</evidence>
<accession>A0ACC3SA81</accession>
<name>A0ACC3SA81_9PEZI</name>
<evidence type="ECO:0000313" key="1">
    <source>
        <dbReference type="EMBL" id="KAK8203376.1"/>
    </source>
</evidence>
<reference evidence="1" key="1">
    <citation type="submission" date="2024-02" db="EMBL/GenBank/DDBJ databases">
        <title>Metagenome Assembled Genome of Zalaria obscura JY119.</title>
        <authorList>
            <person name="Vighnesh L."/>
            <person name="Jagadeeshwari U."/>
            <person name="Venkata Ramana C."/>
            <person name="Sasikala C."/>
        </authorList>
    </citation>
    <scope>NUCLEOTIDE SEQUENCE</scope>
    <source>
        <strain evidence="1">JY119</strain>
    </source>
</reference>
<comment type="caution">
    <text evidence="1">The sequence shown here is derived from an EMBL/GenBank/DDBJ whole genome shotgun (WGS) entry which is preliminary data.</text>
</comment>
<protein>
    <submittedName>
        <fullName evidence="1">Uncharacterized protein</fullName>
    </submittedName>
</protein>
<proteinExistence type="predicted"/>
<dbReference type="Proteomes" id="UP001320706">
    <property type="component" value="Unassembled WGS sequence"/>
</dbReference>
<dbReference type="EMBL" id="JAMKPW020000030">
    <property type="protein sequence ID" value="KAK8203376.1"/>
    <property type="molecule type" value="Genomic_DNA"/>
</dbReference>